<evidence type="ECO:0000256" key="3">
    <source>
        <dbReference type="ARBA" id="ARBA00022692"/>
    </source>
</evidence>
<dbReference type="Proteomes" id="UP000028878">
    <property type="component" value="Unassembled WGS sequence"/>
</dbReference>
<dbReference type="CDD" id="cd06662">
    <property type="entry name" value="SURF1"/>
    <property type="match status" value="1"/>
</dbReference>
<dbReference type="PROSITE" id="PS50895">
    <property type="entry name" value="SURF1"/>
    <property type="match status" value="1"/>
</dbReference>
<gene>
    <name evidence="7" type="ORF">BN948_00250</name>
</gene>
<reference evidence="8" key="1">
    <citation type="submission" date="2014-02" db="EMBL/GenBank/DDBJ databases">
        <authorList>
            <person name="Gan H."/>
        </authorList>
    </citation>
    <scope>NUCLEOTIDE SEQUENCE [LARGE SCALE GENOMIC DNA]</scope>
    <source>
        <strain evidence="8">S1</strain>
    </source>
</reference>
<evidence type="ECO:0000256" key="6">
    <source>
        <dbReference type="RuleBase" id="RU363076"/>
    </source>
</evidence>
<evidence type="ECO:0000256" key="5">
    <source>
        <dbReference type="ARBA" id="ARBA00023136"/>
    </source>
</evidence>
<keyword evidence="5 6" id="KW-0472">Membrane</keyword>
<organism evidence="7 8">
    <name type="scientific">Hydrogenophaga intermedia</name>
    <dbReference type="NCBI Taxonomy" id="65786"/>
    <lineage>
        <taxon>Bacteria</taxon>
        <taxon>Pseudomonadati</taxon>
        <taxon>Pseudomonadota</taxon>
        <taxon>Betaproteobacteria</taxon>
        <taxon>Burkholderiales</taxon>
        <taxon>Comamonadaceae</taxon>
        <taxon>Hydrogenophaga</taxon>
    </lineage>
</organism>
<dbReference type="InterPro" id="IPR002994">
    <property type="entry name" value="Surf1/Shy1"/>
</dbReference>
<evidence type="ECO:0000256" key="2">
    <source>
        <dbReference type="ARBA" id="ARBA00007165"/>
    </source>
</evidence>
<keyword evidence="8" id="KW-1185">Reference proteome</keyword>
<dbReference type="EMBL" id="CCAE010000001">
    <property type="protein sequence ID" value="CDN85854.1"/>
    <property type="molecule type" value="Genomic_DNA"/>
</dbReference>
<keyword evidence="4 6" id="KW-1133">Transmembrane helix</keyword>
<evidence type="ECO:0000256" key="1">
    <source>
        <dbReference type="ARBA" id="ARBA00004370"/>
    </source>
</evidence>
<reference evidence="8" key="2">
    <citation type="submission" date="2014-11" db="EMBL/GenBank/DDBJ databases">
        <title>Draft genome sequence of Hydrogenophaga intermedia S1.</title>
        <authorList>
            <person name="Gan H.M."/>
            <person name="Chew T.H."/>
            <person name="Stolz A."/>
        </authorList>
    </citation>
    <scope>NUCLEOTIDE SEQUENCE [LARGE SCALE GENOMIC DNA]</scope>
    <source>
        <strain evidence="8">S1</strain>
    </source>
</reference>
<dbReference type="PANTHER" id="PTHR23427">
    <property type="entry name" value="SURFEIT LOCUS PROTEIN"/>
    <property type="match status" value="1"/>
</dbReference>
<accession>A0A1L1PAQ8</accession>
<comment type="caution">
    <text evidence="6">Lacks conserved residue(s) required for the propagation of feature annotation.</text>
</comment>
<comment type="subcellular location">
    <subcellularLocation>
        <location evidence="6">Cell membrane</location>
        <topology evidence="6">Multi-pass membrane protein</topology>
    </subcellularLocation>
    <subcellularLocation>
        <location evidence="1">Membrane</location>
    </subcellularLocation>
</comment>
<protein>
    <recommendedName>
        <fullName evidence="6">SURF1-like protein</fullName>
    </recommendedName>
</protein>
<dbReference type="PANTHER" id="PTHR23427:SF2">
    <property type="entry name" value="SURFEIT LOCUS PROTEIN 1"/>
    <property type="match status" value="1"/>
</dbReference>
<proteinExistence type="inferred from homology"/>
<evidence type="ECO:0000313" key="8">
    <source>
        <dbReference type="Proteomes" id="UP000028878"/>
    </source>
</evidence>
<keyword evidence="6" id="KW-1003">Cell membrane</keyword>
<comment type="similarity">
    <text evidence="2 6">Belongs to the SURF1 family.</text>
</comment>
<dbReference type="AlphaFoldDB" id="A0A1L1PAQ8"/>
<dbReference type="Pfam" id="PF02104">
    <property type="entry name" value="SURF1"/>
    <property type="match status" value="1"/>
</dbReference>
<dbReference type="GO" id="GO:0005886">
    <property type="term" value="C:plasma membrane"/>
    <property type="evidence" value="ECO:0007669"/>
    <property type="project" value="UniProtKB-SubCell"/>
</dbReference>
<dbReference type="InterPro" id="IPR045214">
    <property type="entry name" value="Surf1/Surf4"/>
</dbReference>
<sequence length="245" mass="27384">MSRSRFIVASVATALTVAATASLGLWQLDRAAQKTALEASIRSRAQLPAWDNHELLAQTDPASGAYRPVRLQGHWLAQHNVFLDNRQMDGRVGFFLVTPLRLSGSDRAVLVQRGWVPRDFNDRLRMPEVATPSGEVTVQGRLAPPPGRLYQFGEAGTGPIRQNIDPVTYRLETGIALLDLSVQQTGDDEGPLRRHWPLPATDVQKHHGYAFQWFALCALVAGLYLWFQIIQPRRQRARLHGPDAR</sequence>
<evidence type="ECO:0000313" key="7">
    <source>
        <dbReference type="EMBL" id="CDN85854.1"/>
    </source>
</evidence>
<name>A0A1L1PAQ8_HYDIT</name>
<keyword evidence="3 6" id="KW-0812">Transmembrane</keyword>
<evidence type="ECO:0000256" key="4">
    <source>
        <dbReference type="ARBA" id="ARBA00022989"/>
    </source>
</evidence>
<dbReference type="RefSeq" id="WP_009517376.1">
    <property type="nucleotide sequence ID" value="NZ_CCAE010000001.1"/>
</dbReference>
<feature type="transmembrane region" description="Helical" evidence="6">
    <location>
        <begin position="209"/>
        <end position="227"/>
    </location>
</feature>